<feature type="region of interest" description="Disordered" evidence="2">
    <location>
        <begin position="136"/>
        <end position="159"/>
    </location>
</feature>
<reference evidence="4 5" key="1">
    <citation type="journal article" date="2020" name="bioRxiv">
        <title>Sequence and annotation of 42 cannabis genomes reveals extensive copy number variation in cannabinoid synthesis and pathogen resistance genes.</title>
        <authorList>
            <person name="Mckernan K.J."/>
            <person name="Helbert Y."/>
            <person name="Kane L.T."/>
            <person name="Ebling H."/>
            <person name="Zhang L."/>
            <person name="Liu B."/>
            <person name="Eaton Z."/>
            <person name="Mclaughlin S."/>
            <person name="Kingan S."/>
            <person name="Baybayan P."/>
            <person name="Concepcion G."/>
            <person name="Jordan M."/>
            <person name="Riva A."/>
            <person name="Barbazuk W."/>
            <person name="Harkins T."/>
        </authorList>
    </citation>
    <scope>NUCLEOTIDE SEQUENCE [LARGE SCALE GENOMIC DNA]</scope>
    <source>
        <strain evidence="5">cv. Jamaican Lion 4</strain>
        <tissue evidence="4">Leaf</tissue>
    </source>
</reference>
<accession>A0A7J6HIQ5</accession>
<dbReference type="Pfam" id="PF03195">
    <property type="entry name" value="LOB"/>
    <property type="match status" value="1"/>
</dbReference>
<dbReference type="PIRSF" id="PIRSF038155">
    <property type="entry name" value="Protein_ASYMMETRIC_LEAVES"/>
    <property type="match status" value="1"/>
</dbReference>
<dbReference type="PROSITE" id="PS50891">
    <property type="entry name" value="LOB"/>
    <property type="match status" value="1"/>
</dbReference>
<dbReference type="PANTHER" id="PTHR31304">
    <property type="entry name" value="LOB DOMAIN-CONTAINING PROTEIN 38"/>
    <property type="match status" value="1"/>
</dbReference>
<dbReference type="AlphaFoldDB" id="A0A7J6HIQ5"/>
<sequence>MRMSCNGCRILRKGCSENCSIRPCLQWIKSPESQANATVFLAKFYGRAGLMNLINAGPEHHRPAIFRSLLYEACGRIVNPIYGSVGLLWSGSWHLCQAAVEAVLKGSPITPITSEAAVSSHGPPLKAYDIRHVSKDENSAASNDPTNQQRSTKTRCRFKRNVVKPKARKATEFEVEGTRCDTTQSKWATYCADDQVNRSTSHDSSVSHQSDPAPNVDGDSKETETSMVSVETAEVSLLFRADTESATKPGNDATRDNEPALELTLGFEPASHARRHVVPVKKRRIETTGSDGCTTSDDGACKIELGLEYPA</sequence>
<protein>
    <recommendedName>
        <fullName evidence="3">LOB domain-containing protein</fullName>
    </recommendedName>
</protein>
<feature type="compositionally biased region" description="Low complexity" evidence="2">
    <location>
        <begin position="202"/>
        <end position="211"/>
    </location>
</feature>
<organism evidence="4 5">
    <name type="scientific">Cannabis sativa</name>
    <name type="common">Hemp</name>
    <name type="synonym">Marijuana</name>
    <dbReference type="NCBI Taxonomy" id="3483"/>
    <lineage>
        <taxon>Eukaryota</taxon>
        <taxon>Viridiplantae</taxon>
        <taxon>Streptophyta</taxon>
        <taxon>Embryophyta</taxon>
        <taxon>Tracheophyta</taxon>
        <taxon>Spermatophyta</taxon>
        <taxon>Magnoliopsida</taxon>
        <taxon>eudicotyledons</taxon>
        <taxon>Gunneridae</taxon>
        <taxon>Pentapetalae</taxon>
        <taxon>rosids</taxon>
        <taxon>fabids</taxon>
        <taxon>Rosales</taxon>
        <taxon>Cannabaceae</taxon>
        <taxon>Cannabis</taxon>
    </lineage>
</organism>
<feature type="domain" description="LOB" evidence="3">
    <location>
        <begin position="3"/>
        <end position="109"/>
    </location>
</feature>
<dbReference type="Proteomes" id="UP000583929">
    <property type="component" value="Unassembled WGS sequence"/>
</dbReference>
<feature type="compositionally biased region" description="Polar residues" evidence="2">
    <location>
        <begin position="139"/>
        <end position="151"/>
    </location>
</feature>
<dbReference type="InterPro" id="IPR017414">
    <property type="entry name" value="LOBD"/>
</dbReference>
<evidence type="ECO:0000313" key="5">
    <source>
        <dbReference type="Proteomes" id="UP000583929"/>
    </source>
</evidence>
<name>A0A7J6HIQ5_CANSA</name>
<dbReference type="InterPro" id="IPR004883">
    <property type="entry name" value="LOB"/>
</dbReference>
<gene>
    <name evidence="4" type="ORF">G4B88_018460</name>
</gene>
<evidence type="ECO:0000259" key="3">
    <source>
        <dbReference type="PROSITE" id="PS50891"/>
    </source>
</evidence>
<comment type="caution">
    <text evidence="4">The sequence shown here is derived from an EMBL/GenBank/DDBJ whole genome shotgun (WGS) entry which is preliminary data.</text>
</comment>
<proteinExistence type="inferred from homology"/>
<dbReference type="EMBL" id="JAATIQ010000045">
    <property type="protein sequence ID" value="KAF4394310.1"/>
    <property type="molecule type" value="Genomic_DNA"/>
</dbReference>
<keyword evidence="5" id="KW-1185">Reference proteome</keyword>
<evidence type="ECO:0000313" key="4">
    <source>
        <dbReference type="EMBL" id="KAF4394310.1"/>
    </source>
</evidence>
<evidence type="ECO:0000256" key="1">
    <source>
        <dbReference type="ARBA" id="ARBA00005474"/>
    </source>
</evidence>
<comment type="similarity">
    <text evidence="1">Belongs to the LOB domain-containing protein family.</text>
</comment>
<accession>A0A803QKA3</accession>
<dbReference type="GO" id="GO:0010468">
    <property type="term" value="P:regulation of gene expression"/>
    <property type="evidence" value="ECO:0007669"/>
    <property type="project" value="TreeGrafter"/>
</dbReference>
<feature type="region of interest" description="Disordered" evidence="2">
    <location>
        <begin position="197"/>
        <end position="226"/>
    </location>
</feature>
<dbReference type="OMA" id="GACKMEL"/>
<dbReference type="OrthoDB" id="1922547at2759"/>
<dbReference type="PANTHER" id="PTHR31304:SF9">
    <property type="entry name" value="LOB DOMAIN-CONTAINING PROTEIN 40"/>
    <property type="match status" value="1"/>
</dbReference>
<evidence type="ECO:0000256" key="2">
    <source>
        <dbReference type="SAM" id="MobiDB-lite"/>
    </source>
</evidence>